<evidence type="ECO:0000256" key="1">
    <source>
        <dbReference type="SAM" id="MobiDB-lite"/>
    </source>
</evidence>
<feature type="region of interest" description="Disordered" evidence="1">
    <location>
        <begin position="26"/>
        <end position="46"/>
    </location>
</feature>
<evidence type="ECO:0000313" key="3">
    <source>
        <dbReference type="Proteomes" id="UP000770661"/>
    </source>
</evidence>
<proteinExistence type="predicted"/>
<evidence type="ECO:0000313" key="2">
    <source>
        <dbReference type="EMBL" id="KAG0722060.1"/>
    </source>
</evidence>
<protein>
    <submittedName>
        <fullName evidence="2">Uncharacterized protein</fullName>
    </submittedName>
</protein>
<reference evidence="2" key="1">
    <citation type="submission" date="2020-07" db="EMBL/GenBank/DDBJ databases">
        <title>The High-quality genome of the commercially important snow crab, Chionoecetes opilio.</title>
        <authorList>
            <person name="Jeong J.-H."/>
            <person name="Ryu S."/>
        </authorList>
    </citation>
    <scope>NUCLEOTIDE SEQUENCE</scope>
    <source>
        <strain evidence="2">MADBK_172401_WGS</strain>
        <tissue evidence="2">Digestive gland</tissue>
    </source>
</reference>
<dbReference type="EMBL" id="JACEEZ010010078">
    <property type="protein sequence ID" value="KAG0722060.1"/>
    <property type="molecule type" value="Genomic_DNA"/>
</dbReference>
<sequence>MLRRARAVSLLARDFGGGETEEARNVRYAIRTPSSRQKPSCPPRPRRPFQQVVGDLFNWTAHLYPSLTGLGRPKWSKPVGDATVHASSRVPDDVRLRLPEELCAMGERKTSPGPGIPGLPSTPGVCGLRVS</sequence>
<gene>
    <name evidence="2" type="ORF">GWK47_045189</name>
</gene>
<comment type="caution">
    <text evidence="2">The sequence shown here is derived from an EMBL/GenBank/DDBJ whole genome shotgun (WGS) entry which is preliminary data.</text>
</comment>
<name>A0A8J4YIJ8_CHIOP</name>
<keyword evidence="3" id="KW-1185">Reference proteome</keyword>
<accession>A0A8J4YIJ8</accession>
<dbReference type="AlphaFoldDB" id="A0A8J4YIJ8"/>
<organism evidence="2 3">
    <name type="scientific">Chionoecetes opilio</name>
    <name type="common">Atlantic snow crab</name>
    <name type="synonym">Cancer opilio</name>
    <dbReference type="NCBI Taxonomy" id="41210"/>
    <lineage>
        <taxon>Eukaryota</taxon>
        <taxon>Metazoa</taxon>
        <taxon>Ecdysozoa</taxon>
        <taxon>Arthropoda</taxon>
        <taxon>Crustacea</taxon>
        <taxon>Multicrustacea</taxon>
        <taxon>Malacostraca</taxon>
        <taxon>Eumalacostraca</taxon>
        <taxon>Eucarida</taxon>
        <taxon>Decapoda</taxon>
        <taxon>Pleocyemata</taxon>
        <taxon>Brachyura</taxon>
        <taxon>Eubrachyura</taxon>
        <taxon>Majoidea</taxon>
        <taxon>Majidae</taxon>
        <taxon>Chionoecetes</taxon>
    </lineage>
</organism>
<dbReference type="Proteomes" id="UP000770661">
    <property type="component" value="Unassembled WGS sequence"/>
</dbReference>